<dbReference type="EMBL" id="BARW01006455">
    <property type="protein sequence ID" value="GAI76100.1"/>
    <property type="molecule type" value="Genomic_DNA"/>
</dbReference>
<keyword evidence="1" id="KW-0812">Transmembrane</keyword>
<dbReference type="AlphaFoldDB" id="X1SL66"/>
<feature type="transmembrane region" description="Helical" evidence="1">
    <location>
        <begin position="6"/>
        <end position="26"/>
    </location>
</feature>
<feature type="transmembrane region" description="Helical" evidence="1">
    <location>
        <begin position="33"/>
        <end position="52"/>
    </location>
</feature>
<proteinExistence type="predicted"/>
<sequence length="58" mass="6569">MTGNLIGVYTTIIIGGILIFLFSILMQPITRAWDIYGGVWLGIHFIGWGFLIKEVNER</sequence>
<keyword evidence="1" id="KW-1133">Transmembrane helix</keyword>
<comment type="caution">
    <text evidence="2">The sequence shown here is derived from an EMBL/GenBank/DDBJ whole genome shotgun (WGS) entry which is preliminary data.</text>
</comment>
<keyword evidence="1" id="KW-0472">Membrane</keyword>
<protein>
    <submittedName>
        <fullName evidence="2">Uncharacterized protein</fullName>
    </submittedName>
</protein>
<name>X1SL66_9ZZZZ</name>
<accession>X1SL66</accession>
<evidence type="ECO:0000256" key="1">
    <source>
        <dbReference type="SAM" id="Phobius"/>
    </source>
</evidence>
<organism evidence="2">
    <name type="scientific">marine sediment metagenome</name>
    <dbReference type="NCBI Taxonomy" id="412755"/>
    <lineage>
        <taxon>unclassified sequences</taxon>
        <taxon>metagenomes</taxon>
        <taxon>ecological metagenomes</taxon>
    </lineage>
</organism>
<evidence type="ECO:0000313" key="2">
    <source>
        <dbReference type="EMBL" id="GAI76100.1"/>
    </source>
</evidence>
<gene>
    <name evidence="2" type="ORF">S12H4_13556</name>
</gene>
<reference evidence="2" key="1">
    <citation type="journal article" date="2014" name="Front. Microbiol.">
        <title>High frequency of phylogenetically diverse reductive dehalogenase-homologous genes in deep subseafloor sedimentary metagenomes.</title>
        <authorList>
            <person name="Kawai M."/>
            <person name="Futagami T."/>
            <person name="Toyoda A."/>
            <person name="Takaki Y."/>
            <person name="Nishi S."/>
            <person name="Hori S."/>
            <person name="Arai W."/>
            <person name="Tsubouchi T."/>
            <person name="Morono Y."/>
            <person name="Uchiyama I."/>
            <person name="Ito T."/>
            <person name="Fujiyama A."/>
            <person name="Inagaki F."/>
            <person name="Takami H."/>
        </authorList>
    </citation>
    <scope>NUCLEOTIDE SEQUENCE</scope>
    <source>
        <strain evidence="2">Expedition CK06-06</strain>
    </source>
</reference>